<feature type="compositionally biased region" description="Low complexity" evidence="1">
    <location>
        <begin position="165"/>
        <end position="181"/>
    </location>
</feature>
<dbReference type="RefSeq" id="XP_020428827.1">
    <property type="nucleotide sequence ID" value="XM_020580240.1"/>
</dbReference>
<feature type="region of interest" description="Disordered" evidence="1">
    <location>
        <begin position="368"/>
        <end position="393"/>
    </location>
</feature>
<comment type="caution">
    <text evidence="2">The sequence shown here is derived from an EMBL/GenBank/DDBJ whole genome shotgun (WGS) entry which is preliminary data.</text>
</comment>
<feature type="compositionally biased region" description="Low complexity" evidence="1">
    <location>
        <begin position="368"/>
        <end position="392"/>
    </location>
</feature>
<keyword evidence="3" id="KW-1185">Reference proteome</keyword>
<evidence type="ECO:0000256" key="1">
    <source>
        <dbReference type="SAM" id="MobiDB-lite"/>
    </source>
</evidence>
<dbReference type="FunCoup" id="D3BPH7">
    <property type="interactions" value="805"/>
</dbReference>
<dbReference type="AlphaFoldDB" id="D3BPH7"/>
<feature type="compositionally biased region" description="Polar residues" evidence="1">
    <location>
        <begin position="145"/>
        <end position="164"/>
    </location>
</feature>
<accession>D3BPH7</accession>
<proteinExistence type="predicted"/>
<reference evidence="2 3" key="1">
    <citation type="journal article" date="2011" name="Genome Res.">
        <title>Phylogeny-wide analysis of social amoeba genomes highlights ancient origins for complex intercellular communication.</title>
        <authorList>
            <person name="Heidel A.J."/>
            <person name="Lawal H.M."/>
            <person name="Felder M."/>
            <person name="Schilde C."/>
            <person name="Helps N.R."/>
            <person name="Tunggal B."/>
            <person name="Rivero F."/>
            <person name="John U."/>
            <person name="Schleicher M."/>
            <person name="Eichinger L."/>
            <person name="Platzer M."/>
            <person name="Noegel A.A."/>
            <person name="Schaap P."/>
            <person name="Gloeckner G."/>
        </authorList>
    </citation>
    <scope>NUCLEOTIDE SEQUENCE [LARGE SCALE GENOMIC DNA]</scope>
    <source>
        <strain evidence="3">ATCC 26659 / Pp 5 / PN500</strain>
    </source>
</reference>
<dbReference type="Proteomes" id="UP000001396">
    <property type="component" value="Unassembled WGS sequence"/>
</dbReference>
<dbReference type="GeneID" id="31364921"/>
<feature type="region of interest" description="Disordered" evidence="1">
    <location>
        <begin position="142"/>
        <end position="181"/>
    </location>
</feature>
<evidence type="ECO:0000313" key="3">
    <source>
        <dbReference type="Proteomes" id="UP000001396"/>
    </source>
</evidence>
<dbReference type="EMBL" id="ADBJ01000044">
    <property type="protein sequence ID" value="EFA76695.1"/>
    <property type="molecule type" value="Genomic_DNA"/>
</dbReference>
<name>D3BPH7_HETP5</name>
<feature type="region of interest" description="Disordered" evidence="1">
    <location>
        <begin position="73"/>
        <end position="94"/>
    </location>
</feature>
<protein>
    <submittedName>
        <fullName evidence="2">Uncharacterized protein</fullName>
    </submittedName>
</protein>
<organism evidence="2 3">
    <name type="scientific">Heterostelium pallidum (strain ATCC 26659 / Pp 5 / PN500)</name>
    <name type="common">Cellular slime mold</name>
    <name type="synonym">Polysphondylium pallidum</name>
    <dbReference type="NCBI Taxonomy" id="670386"/>
    <lineage>
        <taxon>Eukaryota</taxon>
        <taxon>Amoebozoa</taxon>
        <taxon>Evosea</taxon>
        <taxon>Eumycetozoa</taxon>
        <taxon>Dictyostelia</taxon>
        <taxon>Acytosteliales</taxon>
        <taxon>Acytosteliaceae</taxon>
        <taxon>Heterostelium</taxon>
    </lineage>
</organism>
<dbReference type="InParanoid" id="D3BPH7"/>
<evidence type="ECO:0000313" key="2">
    <source>
        <dbReference type="EMBL" id="EFA76695.1"/>
    </source>
</evidence>
<sequence>MAQLERDLSSPYYFQYLALQLVERRSTKKRDVQSRRRKIITQMNNTLNQVEGSADNGEGSASTQYQVLRTNSGNSRSIKDSMLSKNNNNNNSHRNHMQIYDELLSESSIDDEIAHEYPIVPSSSPLNGVSTNNSYQQQYYYNSSPTHSQQRSYNRSSPLRSSPTPIIHSPSGAGSSSGHSSPSYKMIYSQPIHSTVPQDIPVPSYCVSPKHNNVQILYSSPASSPKHNFSAHQFNNNNQQQLKINQHEILNSYNDILLGCLYKFLCLLYSTRFVYSKLNQLSGKHQVTYLQTEKIDEKWLNLSLLESVLDSLSESQKNVLYGKIWELAKMYQPDIQGHNWGELNLYTDRVRLVKALYRLGYLNSKNQQQQQEQQQLSSSSSSPSPSPENQNPLTVEDSKVFKLKILNFVFGEGGLGSQYFSLSEKLGRDPATGWIGYVNGMGICNFHHAGWDIKHFSDNLADGTNIHAVYNSTHQKNPRNDVNGFIRDVLRMSAVNAGSYTRTSYLIAQQWIDYLDANPGRFFLQICVSEGGAHTNAALRLLSECGRTDLYQRIRIIGLCPAYFMLPQHYDAVGGAADSQLQILSFVKMEDGVINPWGTNTQYIGRSNHIVIVPHNTTSDNPHNQTSNDFTQVVRPYVYEFMLNGNIYPPNFEPDPK</sequence>
<gene>
    <name evidence="2" type="ORF">PPL_09446</name>
</gene>